<proteinExistence type="predicted"/>
<dbReference type="GO" id="GO:0003723">
    <property type="term" value="F:RNA binding"/>
    <property type="evidence" value="ECO:0007669"/>
    <property type="project" value="InterPro"/>
</dbReference>
<dbReference type="Gene3D" id="3.10.450.30">
    <property type="entry name" value="Microbial ribonucleases"/>
    <property type="match status" value="1"/>
</dbReference>
<accession>A0A518C5G7</accession>
<dbReference type="InterPro" id="IPR016191">
    <property type="entry name" value="Ribonuclease/ribotoxin"/>
</dbReference>
<protein>
    <submittedName>
        <fullName evidence="3">Uncharacterized protein</fullName>
    </submittedName>
</protein>
<sequence length="111" mass="12389">MSGMLAKSQVPVANRSQLPADVQAGIVVLKNMIRSGRGETFNNRKDVKNSTGQPLPKLDQGCVYIEGDVGRGRVDRGKRRLVAEIVESTRQIREIYFSDEHYLKGSFVRVV</sequence>
<evidence type="ECO:0000256" key="1">
    <source>
        <dbReference type="ARBA" id="ARBA00022722"/>
    </source>
</evidence>
<evidence type="ECO:0000313" key="4">
    <source>
        <dbReference type="Proteomes" id="UP000318626"/>
    </source>
</evidence>
<dbReference type="AlphaFoldDB" id="A0A518C5G7"/>
<name>A0A518C5G7_9BACT</name>
<evidence type="ECO:0000256" key="2">
    <source>
        <dbReference type="ARBA" id="ARBA00022801"/>
    </source>
</evidence>
<keyword evidence="2" id="KW-0378">Hydrolase</keyword>
<dbReference type="KEGG" id="bvo:Pan97_14700"/>
<dbReference type="GO" id="GO:0004540">
    <property type="term" value="F:RNA nuclease activity"/>
    <property type="evidence" value="ECO:0007669"/>
    <property type="project" value="InterPro"/>
</dbReference>
<dbReference type="SUPFAM" id="SSF53933">
    <property type="entry name" value="Microbial ribonucleases"/>
    <property type="match status" value="1"/>
</dbReference>
<dbReference type="GO" id="GO:0016787">
    <property type="term" value="F:hydrolase activity"/>
    <property type="evidence" value="ECO:0007669"/>
    <property type="project" value="UniProtKB-KW"/>
</dbReference>
<dbReference type="EMBL" id="CP036289">
    <property type="protein sequence ID" value="QDU74462.1"/>
    <property type="molecule type" value="Genomic_DNA"/>
</dbReference>
<reference evidence="4" key="1">
    <citation type="submission" date="2019-02" db="EMBL/GenBank/DDBJ databases">
        <title>Deep-cultivation of Planctomycetes and their phenomic and genomic characterization uncovers novel biology.</title>
        <authorList>
            <person name="Wiegand S."/>
            <person name="Jogler M."/>
            <person name="Boedeker C."/>
            <person name="Pinto D."/>
            <person name="Vollmers J."/>
            <person name="Rivas-Marin E."/>
            <person name="Kohn T."/>
            <person name="Peeters S.H."/>
            <person name="Heuer A."/>
            <person name="Rast P."/>
            <person name="Oberbeckmann S."/>
            <person name="Bunk B."/>
            <person name="Jeske O."/>
            <person name="Meyerdierks A."/>
            <person name="Storesund J.E."/>
            <person name="Kallscheuer N."/>
            <person name="Luecker S."/>
            <person name="Lage O.M."/>
            <person name="Pohl T."/>
            <person name="Merkel B.J."/>
            <person name="Hornburger P."/>
            <person name="Mueller R.-W."/>
            <person name="Bruemmer F."/>
            <person name="Labrenz M."/>
            <person name="Spormann A.M."/>
            <person name="Op den Camp H."/>
            <person name="Overmann J."/>
            <person name="Amann R."/>
            <person name="Jetten M.S.M."/>
            <person name="Mascher T."/>
            <person name="Medema M.H."/>
            <person name="Devos D.P."/>
            <person name="Kaster A.-K."/>
            <person name="Ovreas L."/>
            <person name="Rohde M."/>
            <person name="Galperin M.Y."/>
            <person name="Jogler C."/>
        </authorList>
    </citation>
    <scope>NUCLEOTIDE SEQUENCE [LARGE SCALE GENOMIC DNA]</scope>
    <source>
        <strain evidence="4">Pan97</strain>
    </source>
</reference>
<dbReference type="RefSeq" id="WP_144971420.1">
    <property type="nucleotide sequence ID" value="NZ_CP036289.1"/>
</dbReference>
<dbReference type="OrthoDB" id="9890731at2"/>
<gene>
    <name evidence="3" type="ORF">Pan97_14700</name>
</gene>
<keyword evidence="4" id="KW-1185">Reference proteome</keyword>
<evidence type="ECO:0000313" key="3">
    <source>
        <dbReference type="EMBL" id="QDU74462.1"/>
    </source>
</evidence>
<organism evidence="3 4">
    <name type="scientific">Bremerella volcania</name>
    <dbReference type="NCBI Taxonomy" id="2527984"/>
    <lineage>
        <taxon>Bacteria</taxon>
        <taxon>Pseudomonadati</taxon>
        <taxon>Planctomycetota</taxon>
        <taxon>Planctomycetia</taxon>
        <taxon>Pirellulales</taxon>
        <taxon>Pirellulaceae</taxon>
        <taxon>Bremerella</taxon>
    </lineage>
</organism>
<dbReference type="Proteomes" id="UP000318626">
    <property type="component" value="Chromosome"/>
</dbReference>
<keyword evidence="1" id="KW-0540">Nuclease</keyword>